<feature type="region of interest" description="Disordered" evidence="1">
    <location>
        <begin position="37"/>
        <end position="61"/>
    </location>
</feature>
<sequence length="61" mass="6896">MARAPVMALIMPSAPGLTQGRMTQCVFAATQHFHHSRGPAHFPAHRVQNRDNSHFDREFAR</sequence>
<accession>A0A484RFM4</accession>
<evidence type="ECO:0000313" key="2">
    <source>
        <dbReference type="EMBL" id="VFR49302.1"/>
    </source>
</evidence>
<evidence type="ECO:0000256" key="1">
    <source>
        <dbReference type="SAM" id="MobiDB-lite"/>
    </source>
</evidence>
<name>A0A484RFM4_9ZZZZ</name>
<feature type="compositionally biased region" description="Basic and acidic residues" evidence="1">
    <location>
        <begin position="48"/>
        <end position="61"/>
    </location>
</feature>
<gene>
    <name evidence="2" type="ORF">ANT2_2498</name>
    <name evidence="3" type="ORF">ANT3_2500</name>
</gene>
<organism evidence="2">
    <name type="scientific">plant metagenome</name>
    <dbReference type="NCBI Taxonomy" id="1297885"/>
    <lineage>
        <taxon>unclassified sequences</taxon>
        <taxon>metagenomes</taxon>
        <taxon>organismal metagenomes</taxon>
    </lineage>
</organism>
<dbReference type="AlphaFoldDB" id="A0A484RFM4"/>
<dbReference type="EMBL" id="CAADIG010000025">
    <property type="protein sequence ID" value="VFR49302.1"/>
    <property type="molecule type" value="Genomic_DNA"/>
</dbReference>
<proteinExistence type="predicted"/>
<protein>
    <submittedName>
        <fullName evidence="2">Uncharacterized protein</fullName>
    </submittedName>
</protein>
<dbReference type="EMBL" id="CAADID010000007">
    <property type="protein sequence ID" value="VFR59968.1"/>
    <property type="molecule type" value="Genomic_DNA"/>
</dbReference>
<evidence type="ECO:0000313" key="3">
    <source>
        <dbReference type="EMBL" id="VFR59968.1"/>
    </source>
</evidence>
<reference evidence="2" key="1">
    <citation type="submission" date="2019-03" db="EMBL/GenBank/DDBJ databases">
        <authorList>
            <person name="Danneels B."/>
        </authorList>
    </citation>
    <scope>NUCLEOTIDE SEQUENCE</scope>
</reference>